<dbReference type="Gene3D" id="1.25.40.10">
    <property type="entry name" value="Tetratricopeptide repeat domain"/>
    <property type="match status" value="3"/>
</dbReference>
<dbReference type="PANTHER" id="PTHR44858:SF1">
    <property type="entry name" value="UDP-N-ACETYLGLUCOSAMINE--PEPTIDE N-ACETYLGLUCOSAMINYLTRANSFERASE SPINDLY-RELATED"/>
    <property type="match status" value="1"/>
</dbReference>
<evidence type="ECO:0000313" key="6">
    <source>
        <dbReference type="Proteomes" id="UP000266673"/>
    </source>
</evidence>
<dbReference type="PROSITE" id="PS50011">
    <property type="entry name" value="PROTEIN_KINASE_DOM"/>
    <property type="match status" value="1"/>
</dbReference>
<dbReference type="Pfam" id="PF07719">
    <property type="entry name" value="TPR_2"/>
    <property type="match status" value="1"/>
</dbReference>
<feature type="domain" description="Protein kinase" evidence="4">
    <location>
        <begin position="22"/>
        <end position="232"/>
    </location>
</feature>
<dbReference type="PROSITE" id="PS50293">
    <property type="entry name" value="TPR_REGION"/>
    <property type="match status" value="1"/>
</dbReference>
<feature type="repeat" description="TPR" evidence="3">
    <location>
        <begin position="284"/>
        <end position="317"/>
    </location>
</feature>
<accession>A0A397UA13</accession>
<sequence>MFLNFKYSSANCRIVSSSVGSFENWEKIDEGGFGAVFSAYSKNTDEIVALKRLHNSPTSAQEFAGEVKNITKVNHHNNIIRHFYELDWQTKIRMAKEISSGINCLHIANLVHRDLHDKNILVHNGRPMIADFGLSKSLGNNSMSIAAGKFAYSDPLYLQDPQSYKRGKPFDIYTEYLLMKATDLEIFFHVTSGHRETPINGTPVDFMNLYCDCWNNDPKLRPNIIEIRHRLNTIKMESVYYCEQNGKMSAKTLRQRGEFNCQRQSYEKSLIYLNKSLEIEPNYVDTLISRGITYYKMFRFEESLADLNKSLKIDQNNIEALKLRGKTYRKMDRYEESLADLNKLLRINPKDALVLRLRGATYRRMNRYKSSLEDLNKSLDIDPNNAVTLGLREATYRRIGKYKESLADLNKSLKIDPNNADTLSFRGATYRRIGKYKESLKDFNKSLKIEPNNADTLSQRGETFRMMGMYEESLADLNKSLEINPNSTDAFSFRAYTYLNIGSFEKSLVDSRKTLEIDPNNEVASNYVVWNLFIHGFNSKYRSSRIV</sequence>
<feature type="repeat" description="TPR" evidence="3">
    <location>
        <begin position="250"/>
        <end position="283"/>
    </location>
</feature>
<feature type="repeat" description="TPR" evidence="3">
    <location>
        <begin position="352"/>
        <end position="385"/>
    </location>
</feature>
<dbReference type="Pfam" id="PF13424">
    <property type="entry name" value="TPR_12"/>
    <property type="match status" value="1"/>
</dbReference>
<reference evidence="5 6" key="1">
    <citation type="submission" date="2018-06" db="EMBL/GenBank/DDBJ databases">
        <title>Comparative genomics reveals the genomic features of Rhizophagus irregularis, R. cerebriforme, R. diaphanum and Gigaspora rosea, and their symbiotic lifestyle signature.</title>
        <authorList>
            <person name="Morin E."/>
            <person name="San Clemente H."/>
            <person name="Chen E.C.H."/>
            <person name="De La Providencia I."/>
            <person name="Hainaut M."/>
            <person name="Kuo A."/>
            <person name="Kohler A."/>
            <person name="Murat C."/>
            <person name="Tang N."/>
            <person name="Roy S."/>
            <person name="Loubradou J."/>
            <person name="Henrissat B."/>
            <person name="Grigoriev I.V."/>
            <person name="Corradi N."/>
            <person name="Roux C."/>
            <person name="Martin F.M."/>
        </authorList>
    </citation>
    <scope>NUCLEOTIDE SEQUENCE [LARGE SCALE GENOMIC DNA]</scope>
    <source>
        <strain evidence="5 6">DAOM 194757</strain>
    </source>
</reference>
<feature type="repeat" description="TPR" evidence="3">
    <location>
        <begin position="488"/>
        <end position="521"/>
    </location>
</feature>
<protein>
    <recommendedName>
        <fullName evidence="4">Protein kinase domain-containing protein</fullName>
    </recommendedName>
</protein>
<keyword evidence="6" id="KW-1185">Reference proteome</keyword>
<evidence type="ECO:0000256" key="3">
    <source>
        <dbReference type="PROSITE-ProRule" id="PRU00339"/>
    </source>
</evidence>
<dbReference type="InterPro" id="IPR011990">
    <property type="entry name" value="TPR-like_helical_dom_sf"/>
</dbReference>
<keyword evidence="1" id="KW-0677">Repeat</keyword>
<comment type="caution">
    <text evidence="5">The sequence shown here is derived from an EMBL/GenBank/DDBJ whole genome shotgun (WGS) entry which is preliminary data.</text>
</comment>
<dbReference type="OrthoDB" id="1926212at2759"/>
<name>A0A397UA13_9GLOM</name>
<dbReference type="GO" id="GO:0046813">
    <property type="term" value="P:receptor-mediated virion attachment to host cell"/>
    <property type="evidence" value="ECO:0007669"/>
    <property type="project" value="TreeGrafter"/>
</dbReference>
<dbReference type="AlphaFoldDB" id="A0A397UA13"/>
<feature type="repeat" description="TPR" evidence="3">
    <location>
        <begin position="386"/>
        <end position="419"/>
    </location>
</feature>
<feature type="repeat" description="TPR" evidence="3">
    <location>
        <begin position="454"/>
        <end position="487"/>
    </location>
</feature>
<dbReference type="InterPro" id="IPR019734">
    <property type="entry name" value="TPR_rpt"/>
</dbReference>
<dbReference type="EMBL" id="QKWP01001715">
    <property type="protein sequence ID" value="RIB07102.1"/>
    <property type="molecule type" value="Genomic_DNA"/>
</dbReference>
<dbReference type="SUPFAM" id="SSF56112">
    <property type="entry name" value="Protein kinase-like (PK-like)"/>
    <property type="match status" value="1"/>
</dbReference>
<dbReference type="Proteomes" id="UP000266673">
    <property type="component" value="Unassembled WGS sequence"/>
</dbReference>
<dbReference type="InterPro" id="IPR011009">
    <property type="entry name" value="Kinase-like_dom_sf"/>
</dbReference>
<dbReference type="SUPFAM" id="SSF48452">
    <property type="entry name" value="TPR-like"/>
    <property type="match status" value="1"/>
</dbReference>
<dbReference type="GO" id="GO:0004672">
    <property type="term" value="F:protein kinase activity"/>
    <property type="evidence" value="ECO:0007669"/>
    <property type="project" value="InterPro"/>
</dbReference>
<dbReference type="InterPro" id="IPR000719">
    <property type="entry name" value="Prot_kinase_dom"/>
</dbReference>
<evidence type="ECO:0000259" key="4">
    <source>
        <dbReference type="PROSITE" id="PS50011"/>
    </source>
</evidence>
<dbReference type="GO" id="GO:0005524">
    <property type="term" value="F:ATP binding"/>
    <property type="evidence" value="ECO:0007669"/>
    <property type="project" value="InterPro"/>
</dbReference>
<dbReference type="Pfam" id="PF13181">
    <property type="entry name" value="TPR_8"/>
    <property type="match status" value="3"/>
</dbReference>
<dbReference type="PROSITE" id="PS50005">
    <property type="entry name" value="TPR"/>
    <property type="match status" value="8"/>
</dbReference>
<organism evidence="5 6">
    <name type="scientific">Gigaspora rosea</name>
    <dbReference type="NCBI Taxonomy" id="44941"/>
    <lineage>
        <taxon>Eukaryota</taxon>
        <taxon>Fungi</taxon>
        <taxon>Fungi incertae sedis</taxon>
        <taxon>Mucoromycota</taxon>
        <taxon>Glomeromycotina</taxon>
        <taxon>Glomeromycetes</taxon>
        <taxon>Diversisporales</taxon>
        <taxon>Gigasporaceae</taxon>
        <taxon>Gigaspora</taxon>
    </lineage>
</organism>
<dbReference type="SMART" id="SM00028">
    <property type="entry name" value="TPR"/>
    <property type="match status" value="8"/>
</dbReference>
<dbReference type="InterPro" id="IPR013105">
    <property type="entry name" value="TPR_2"/>
</dbReference>
<feature type="repeat" description="TPR" evidence="3">
    <location>
        <begin position="318"/>
        <end position="351"/>
    </location>
</feature>
<dbReference type="Pfam" id="PF00069">
    <property type="entry name" value="Pkinase"/>
    <property type="match status" value="1"/>
</dbReference>
<evidence type="ECO:0000256" key="2">
    <source>
        <dbReference type="ARBA" id="ARBA00022803"/>
    </source>
</evidence>
<dbReference type="PANTHER" id="PTHR44858">
    <property type="entry name" value="TETRATRICOPEPTIDE REPEAT PROTEIN 6"/>
    <property type="match status" value="1"/>
</dbReference>
<dbReference type="Gene3D" id="1.10.510.10">
    <property type="entry name" value="Transferase(Phosphotransferase) domain 1"/>
    <property type="match status" value="2"/>
</dbReference>
<gene>
    <name evidence="5" type="ORF">C2G38_2252833</name>
</gene>
<dbReference type="InterPro" id="IPR050498">
    <property type="entry name" value="Ycf3"/>
</dbReference>
<proteinExistence type="predicted"/>
<keyword evidence="2 3" id="KW-0802">TPR repeat</keyword>
<evidence type="ECO:0000313" key="5">
    <source>
        <dbReference type="EMBL" id="RIB07102.1"/>
    </source>
</evidence>
<feature type="repeat" description="TPR" evidence="3">
    <location>
        <begin position="420"/>
        <end position="453"/>
    </location>
</feature>
<evidence type="ECO:0000256" key="1">
    <source>
        <dbReference type="ARBA" id="ARBA00022737"/>
    </source>
</evidence>